<dbReference type="Proteomes" id="UP001198830">
    <property type="component" value="Unassembled WGS sequence"/>
</dbReference>
<dbReference type="RefSeq" id="WP_228225984.1">
    <property type="nucleotide sequence ID" value="NZ_JAJGNP010000001.1"/>
</dbReference>
<evidence type="ECO:0000259" key="1">
    <source>
        <dbReference type="Pfam" id="PF04480"/>
    </source>
</evidence>
<reference evidence="2 3" key="1">
    <citation type="submission" date="2021-10" db="EMBL/GenBank/DDBJ databases">
        <title>The diversity and Nitrogen Metabolism of Culturable Nitrate-Utilizing Bacteria Within the Oxygen Minimum Zone of the Changjiang (Yangtze River)Estuary.</title>
        <authorList>
            <person name="Zhang D."/>
            <person name="Zheng J."/>
            <person name="Liu S."/>
            <person name="He W."/>
        </authorList>
    </citation>
    <scope>NUCLEOTIDE SEQUENCE [LARGE SCALE GENOMIC DNA]</scope>
    <source>
        <strain evidence="2 3">FXH275-2</strain>
    </source>
</reference>
<evidence type="ECO:0000313" key="2">
    <source>
        <dbReference type="EMBL" id="MCC4231453.1"/>
    </source>
</evidence>
<comment type="caution">
    <text evidence="2">The sequence shown here is derived from an EMBL/GenBank/DDBJ whole genome shotgun (WGS) entry which is preliminary data.</text>
</comment>
<dbReference type="Gene3D" id="3.40.960.10">
    <property type="entry name" value="VSR Endonuclease"/>
    <property type="match status" value="1"/>
</dbReference>
<organism evidence="2 3">
    <name type="scientific">Sphingobium soli</name>
    <dbReference type="NCBI Taxonomy" id="1591116"/>
    <lineage>
        <taxon>Bacteria</taxon>
        <taxon>Pseudomonadati</taxon>
        <taxon>Pseudomonadota</taxon>
        <taxon>Alphaproteobacteria</taxon>
        <taxon>Sphingomonadales</taxon>
        <taxon>Sphingomonadaceae</taxon>
        <taxon>Sphingobium</taxon>
    </lineage>
</organism>
<accession>A0ABS8H2U5</accession>
<sequence length="132" mass="15273">MRRVPDHMTRHARVLRNEAMEAERMVWRRLSRYRPRFTRQLVIGPYIVDIACRSAKLALEFDGAQHQDTVVYDAVRTAFLKDRGWTVLRFWNGEVFSNLEGVLTVILNATAECLGGTHPQPIPSREGRRKAP</sequence>
<dbReference type="Pfam" id="PF04480">
    <property type="entry name" value="DUF559"/>
    <property type="match status" value="1"/>
</dbReference>
<dbReference type="InterPro" id="IPR047216">
    <property type="entry name" value="Endonuclease_DUF559_bact"/>
</dbReference>
<protein>
    <submittedName>
        <fullName evidence="2">DUF559 domain-containing protein</fullName>
    </submittedName>
</protein>
<dbReference type="InterPro" id="IPR007569">
    <property type="entry name" value="DUF559"/>
</dbReference>
<name>A0ABS8H2U5_9SPHN</name>
<gene>
    <name evidence="2" type="ORF">LL253_01965</name>
</gene>
<feature type="domain" description="DUF559" evidence="1">
    <location>
        <begin position="8"/>
        <end position="109"/>
    </location>
</feature>
<proteinExistence type="predicted"/>
<dbReference type="InterPro" id="IPR011335">
    <property type="entry name" value="Restrct_endonuc-II-like"/>
</dbReference>
<dbReference type="SUPFAM" id="SSF52980">
    <property type="entry name" value="Restriction endonuclease-like"/>
    <property type="match status" value="1"/>
</dbReference>
<keyword evidence="3" id="KW-1185">Reference proteome</keyword>
<dbReference type="EMBL" id="JAJGNP010000001">
    <property type="protein sequence ID" value="MCC4231453.1"/>
    <property type="molecule type" value="Genomic_DNA"/>
</dbReference>
<dbReference type="CDD" id="cd01038">
    <property type="entry name" value="Endonuclease_DUF559"/>
    <property type="match status" value="1"/>
</dbReference>
<dbReference type="PANTHER" id="PTHR38590">
    <property type="entry name" value="BLL0828 PROTEIN"/>
    <property type="match status" value="1"/>
</dbReference>
<evidence type="ECO:0000313" key="3">
    <source>
        <dbReference type="Proteomes" id="UP001198830"/>
    </source>
</evidence>
<dbReference type="PANTHER" id="PTHR38590:SF1">
    <property type="entry name" value="BLL0828 PROTEIN"/>
    <property type="match status" value="1"/>
</dbReference>